<feature type="non-terminal residue" evidence="1">
    <location>
        <position position="1"/>
    </location>
</feature>
<evidence type="ECO:0000313" key="1">
    <source>
        <dbReference type="EMBL" id="VAW21261.1"/>
    </source>
</evidence>
<dbReference type="InterPro" id="IPR037207">
    <property type="entry name" value="Nuop51_4Fe4S-bd_sf"/>
</dbReference>
<dbReference type="AlphaFoldDB" id="A0A3B0TRJ8"/>
<dbReference type="EMBL" id="UOEO01000163">
    <property type="protein sequence ID" value="VAW21261.1"/>
    <property type="molecule type" value="Genomic_DNA"/>
</dbReference>
<proteinExistence type="predicted"/>
<dbReference type="SUPFAM" id="SSF140490">
    <property type="entry name" value="Nqo1C-terminal domain-like"/>
    <property type="match status" value="1"/>
</dbReference>
<gene>
    <name evidence="1" type="ORF">MNBD_ALPHA12-2005</name>
</gene>
<name>A0A3B0TRJ8_9ZZZZ</name>
<protein>
    <submittedName>
        <fullName evidence="1">NAD-dependent formate dehydrogenase beta subunit</fullName>
    </submittedName>
</protein>
<sequence>SACAMGSMTPIPVQSAIKYFPADFGMGEAK</sequence>
<organism evidence="1">
    <name type="scientific">hydrothermal vent metagenome</name>
    <dbReference type="NCBI Taxonomy" id="652676"/>
    <lineage>
        <taxon>unclassified sequences</taxon>
        <taxon>metagenomes</taxon>
        <taxon>ecological metagenomes</taxon>
    </lineage>
</organism>
<reference evidence="1" key="1">
    <citation type="submission" date="2018-06" db="EMBL/GenBank/DDBJ databases">
        <authorList>
            <person name="Zhirakovskaya E."/>
        </authorList>
    </citation>
    <scope>NUCLEOTIDE SEQUENCE</scope>
</reference>
<accession>A0A3B0TRJ8</accession>